<dbReference type="Proteomes" id="UP000595053">
    <property type="component" value="Chromosome"/>
</dbReference>
<accession>A0A8A5U5U6</accession>
<dbReference type="AlphaFoldDB" id="A0A7M1QS42"/>
<dbReference type="RefSeq" id="WP_197550709.1">
    <property type="nucleotide sequence ID" value="NZ_CP063213.1"/>
</dbReference>
<gene>
    <name evidence="2" type="ORF">INS88_06200</name>
</gene>
<organism evidence="2 3">
    <name type="scientific">Trueperella pecoris</name>
    <dbReference type="NCBI Taxonomy" id="2733571"/>
    <lineage>
        <taxon>Bacteria</taxon>
        <taxon>Bacillati</taxon>
        <taxon>Actinomycetota</taxon>
        <taxon>Actinomycetes</taxon>
        <taxon>Actinomycetales</taxon>
        <taxon>Actinomycetaceae</taxon>
        <taxon>Trueperella</taxon>
    </lineage>
</organism>
<dbReference type="SUPFAM" id="SSF51679">
    <property type="entry name" value="Bacterial luciferase-like"/>
    <property type="match status" value="1"/>
</dbReference>
<reference evidence="2 3" key="1">
    <citation type="submission" date="2020-10" db="EMBL/GenBank/DDBJ databases">
        <title>Trueperella pecoris sp. nov. isolated from bovine and porcine specimens.</title>
        <authorList>
            <person name="Schoenecker L."/>
            <person name="Schnydrig P."/>
            <person name="Brodard I."/>
            <person name="Thomann A."/>
            <person name="Hemphill A."/>
            <person name="Rodriguez-Campos S."/>
            <person name="Perreten V."/>
            <person name="Jores J."/>
            <person name="Kittl S."/>
        </authorList>
    </citation>
    <scope>NUCLEOTIDE SEQUENCE [LARGE SCALE GENOMIC DNA]</scope>
    <source>
        <strain evidence="2 3">15A0121</strain>
    </source>
</reference>
<evidence type="ECO:0000313" key="2">
    <source>
        <dbReference type="EMBL" id="QOR44890.1"/>
    </source>
</evidence>
<evidence type="ECO:0000313" key="3">
    <source>
        <dbReference type="Proteomes" id="UP000595053"/>
    </source>
</evidence>
<keyword evidence="3" id="KW-1185">Reference proteome</keyword>
<evidence type="ECO:0000256" key="1">
    <source>
        <dbReference type="SAM" id="MobiDB-lite"/>
    </source>
</evidence>
<accession>A0A7M1QS42</accession>
<sequence>MTIELSASSQATSNPAPVDVSDTLTHDSVSTTWIGMDLSLLGASEPLGVDEAGVESLNFPRLAASVRAAQTGGIDFVSLDSNFHTSTDVDSRDCTFDAVRTAAKLAEVSTAGVFAGVEADPQDMDAAITALSSQGEGWAGLTIPLHTDSDFAGIAAAAARARKAGLKVTVIITNPAISAERAKIIASIADIVRLRVVDIYAARQARFVIRAAGQELGRDILVFAELGVVISASVTAAEERALLIEDMNGTDLFPGIASVLGSVYNVADMIESWVGLGAADGVILIPASLPTDLASVLKGVLPLIEARSKIDQA</sequence>
<feature type="region of interest" description="Disordered" evidence="1">
    <location>
        <begin position="1"/>
        <end position="22"/>
    </location>
</feature>
<name>A0A7M1QS42_9ACTO</name>
<dbReference type="Gene3D" id="3.20.20.30">
    <property type="entry name" value="Luciferase-like domain"/>
    <property type="match status" value="1"/>
</dbReference>
<feature type="compositionally biased region" description="Polar residues" evidence="1">
    <location>
        <begin position="1"/>
        <end position="15"/>
    </location>
</feature>
<dbReference type="GO" id="GO:0016705">
    <property type="term" value="F:oxidoreductase activity, acting on paired donors, with incorporation or reduction of molecular oxygen"/>
    <property type="evidence" value="ECO:0007669"/>
    <property type="project" value="InterPro"/>
</dbReference>
<dbReference type="InterPro" id="IPR036661">
    <property type="entry name" value="Luciferase-like_sf"/>
</dbReference>
<dbReference type="EMBL" id="CP063213">
    <property type="protein sequence ID" value="QOR44890.1"/>
    <property type="molecule type" value="Genomic_DNA"/>
</dbReference>
<protein>
    <submittedName>
        <fullName evidence="2">Uncharacterized protein</fullName>
    </submittedName>
</protein>
<proteinExistence type="predicted"/>